<dbReference type="PROSITE" id="PS50026">
    <property type="entry name" value="EGF_3"/>
    <property type="match status" value="1"/>
</dbReference>
<sequence>MEDRTPCASTEEDLPGFVRSKKYSSPVFSSSSLRLRHDVFTIFVVVFLIGRLAAVEGCLPSWFRDDRSDAQALEKNDLEQNEINEPPELLETSHSTVKDHSHHSHETHHPHPHETNELGTDHGGSYDSESEELDALYGTAAPVRIDHKLEEARRRHAKHRCKGWCYRGGNCSVDIDEVTYELRSVNCHCPPGYWGSRCELHFVARLFAPVKGHVEVEKSGVSAFAFIILMVIVSIGLIFYTYRKIARRNAAFNATATPSLSTHLRRSTVSFQAMPTSVNTTPSSTTAYMSRTASQNYNWRTPFSPLSRSYGQLSVNPRQSVCDTTPSLSMALSRLSLSSTRLLQNLEVPTLKSVTRTSSYPLNNSTATPGCASPMHSETAYYSAVCNWTVDRSISNDERQVQPLTSSQSHH</sequence>
<dbReference type="AlphaFoldDB" id="A0A016VFV5"/>
<evidence type="ECO:0000313" key="6">
    <source>
        <dbReference type="Proteomes" id="UP000024635"/>
    </source>
</evidence>
<dbReference type="CDD" id="cd00054">
    <property type="entry name" value="EGF_CA"/>
    <property type="match status" value="1"/>
</dbReference>
<proteinExistence type="predicted"/>
<protein>
    <recommendedName>
        <fullName evidence="4">EGF-like domain-containing protein</fullName>
    </recommendedName>
</protein>
<feature type="compositionally biased region" description="Basic and acidic residues" evidence="2">
    <location>
        <begin position="107"/>
        <end position="120"/>
    </location>
</feature>
<comment type="caution">
    <text evidence="1">Lacks conserved residue(s) required for the propagation of feature annotation.</text>
</comment>
<evidence type="ECO:0000256" key="1">
    <source>
        <dbReference type="PROSITE-ProRule" id="PRU00076"/>
    </source>
</evidence>
<evidence type="ECO:0000313" key="5">
    <source>
        <dbReference type="EMBL" id="EYC26166.1"/>
    </source>
</evidence>
<dbReference type="Proteomes" id="UP000024635">
    <property type="component" value="Unassembled WGS sequence"/>
</dbReference>
<evidence type="ECO:0000256" key="3">
    <source>
        <dbReference type="SAM" id="Phobius"/>
    </source>
</evidence>
<name>A0A016VFV5_9BILA</name>
<dbReference type="SUPFAM" id="SSF57196">
    <property type="entry name" value="EGF/Laminin"/>
    <property type="match status" value="1"/>
</dbReference>
<comment type="caution">
    <text evidence="5">The sequence shown here is derived from an EMBL/GenBank/DDBJ whole genome shotgun (WGS) entry which is preliminary data.</text>
</comment>
<dbReference type="InterPro" id="IPR000742">
    <property type="entry name" value="EGF"/>
</dbReference>
<dbReference type="EMBL" id="JARK01001347">
    <property type="protein sequence ID" value="EYC26166.1"/>
    <property type="molecule type" value="Genomic_DNA"/>
</dbReference>
<dbReference type="STRING" id="53326.A0A016VFV5"/>
<reference evidence="6" key="1">
    <citation type="journal article" date="2015" name="Nat. Genet.">
        <title>The genome and transcriptome of the zoonotic hookworm Ancylostoma ceylanicum identify infection-specific gene families.</title>
        <authorList>
            <person name="Schwarz E.M."/>
            <person name="Hu Y."/>
            <person name="Antoshechkin I."/>
            <person name="Miller M.M."/>
            <person name="Sternberg P.W."/>
            <person name="Aroian R.V."/>
        </authorList>
    </citation>
    <scope>NUCLEOTIDE SEQUENCE</scope>
    <source>
        <strain evidence="6">HY135</strain>
    </source>
</reference>
<keyword evidence="3" id="KW-0812">Transmembrane</keyword>
<organism evidence="5 6">
    <name type="scientific">Ancylostoma ceylanicum</name>
    <dbReference type="NCBI Taxonomy" id="53326"/>
    <lineage>
        <taxon>Eukaryota</taxon>
        <taxon>Metazoa</taxon>
        <taxon>Ecdysozoa</taxon>
        <taxon>Nematoda</taxon>
        <taxon>Chromadorea</taxon>
        <taxon>Rhabditida</taxon>
        <taxon>Rhabditina</taxon>
        <taxon>Rhabditomorpha</taxon>
        <taxon>Strongyloidea</taxon>
        <taxon>Ancylostomatidae</taxon>
        <taxon>Ancylostomatinae</taxon>
        <taxon>Ancylostoma</taxon>
    </lineage>
</organism>
<evidence type="ECO:0000259" key="4">
    <source>
        <dbReference type="PROSITE" id="PS50026"/>
    </source>
</evidence>
<dbReference type="Gene3D" id="2.10.25.10">
    <property type="entry name" value="Laminin"/>
    <property type="match status" value="1"/>
</dbReference>
<keyword evidence="6" id="KW-1185">Reference proteome</keyword>
<gene>
    <name evidence="5" type="primary">Acey_s0011.g1595</name>
    <name evidence="5" type="synonym">Acey-lin-3</name>
    <name evidence="5" type="ORF">Y032_0011g1595</name>
</gene>
<evidence type="ECO:0000256" key="2">
    <source>
        <dbReference type="SAM" id="MobiDB-lite"/>
    </source>
</evidence>
<accession>A0A016VFV5</accession>
<keyword evidence="1" id="KW-1015">Disulfide bond</keyword>
<keyword evidence="1" id="KW-0245">EGF-like domain</keyword>
<dbReference type="OrthoDB" id="5861594at2759"/>
<feature type="region of interest" description="Disordered" evidence="2">
    <location>
        <begin position="92"/>
        <end position="129"/>
    </location>
</feature>
<feature type="disulfide bond" evidence="1">
    <location>
        <begin position="161"/>
        <end position="171"/>
    </location>
</feature>
<dbReference type="PROSITE" id="PS01186">
    <property type="entry name" value="EGF_2"/>
    <property type="match status" value="1"/>
</dbReference>
<feature type="transmembrane region" description="Helical" evidence="3">
    <location>
        <begin position="221"/>
        <end position="242"/>
    </location>
</feature>
<feature type="disulfide bond" evidence="1">
    <location>
        <begin position="189"/>
        <end position="198"/>
    </location>
</feature>
<dbReference type="PROSITE" id="PS00022">
    <property type="entry name" value="EGF_1"/>
    <property type="match status" value="1"/>
</dbReference>
<keyword evidence="3" id="KW-1133">Transmembrane helix</keyword>
<keyword evidence="3" id="KW-0472">Membrane</keyword>
<feature type="domain" description="EGF-like" evidence="4">
    <location>
        <begin position="157"/>
        <end position="199"/>
    </location>
</feature>